<evidence type="ECO:0000313" key="1">
    <source>
        <dbReference type="EMBL" id="MBW97380.1"/>
    </source>
</evidence>
<reference evidence="1" key="1">
    <citation type="submission" date="2018-02" db="EMBL/GenBank/DDBJ databases">
        <title>Rhizophora mucronata_Transcriptome.</title>
        <authorList>
            <person name="Meera S.P."/>
            <person name="Sreeshan A."/>
            <person name="Augustine A."/>
        </authorList>
    </citation>
    <scope>NUCLEOTIDE SEQUENCE</scope>
    <source>
        <tissue evidence="1">Leaf</tissue>
    </source>
</reference>
<protein>
    <submittedName>
        <fullName evidence="1">Uncharacterized protein</fullName>
    </submittedName>
</protein>
<sequence>MTGNNHKECTMSEILNREKPSSIQKINGTYSKIRYRRHVFAPNITVCC</sequence>
<dbReference type="EMBL" id="GGEC01016897">
    <property type="protein sequence ID" value="MBW97380.1"/>
    <property type="molecule type" value="Transcribed_RNA"/>
</dbReference>
<dbReference type="AlphaFoldDB" id="A0A2P2JV99"/>
<organism evidence="1">
    <name type="scientific">Rhizophora mucronata</name>
    <name type="common">Asiatic mangrove</name>
    <dbReference type="NCBI Taxonomy" id="61149"/>
    <lineage>
        <taxon>Eukaryota</taxon>
        <taxon>Viridiplantae</taxon>
        <taxon>Streptophyta</taxon>
        <taxon>Embryophyta</taxon>
        <taxon>Tracheophyta</taxon>
        <taxon>Spermatophyta</taxon>
        <taxon>Magnoliopsida</taxon>
        <taxon>eudicotyledons</taxon>
        <taxon>Gunneridae</taxon>
        <taxon>Pentapetalae</taxon>
        <taxon>rosids</taxon>
        <taxon>fabids</taxon>
        <taxon>Malpighiales</taxon>
        <taxon>Rhizophoraceae</taxon>
        <taxon>Rhizophora</taxon>
    </lineage>
</organism>
<accession>A0A2P2JV99</accession>
<name>A0A2P2JV99_RHIMU</name>
<proteinExistence type="predicted"/>